<dbReference type="InterPro" id="IPR054215">
    <property type="entry name" value="DUF6923"/>
</dbReference>
<dbReference type="RefSeq" id="WP_382375365.1">
    <property type="nucleotide sequence ID" value="NZ_JBHRZI010000017.1"/>
</dbReference>
<evidence type="ECO:0000313" key="6">
    <source>
        <dbReference type="Proteomes" id="UP001595690"/>
    </source>
</evidence>
<evidence type="ECO:0000256" key="1">
    <source>
        <dbReference type="SAM" id="MobiDB-lite"/>
    </source>
</evidence>
<evidence type="ECO:0000313" key="5">
    <source>
        <dbReference type="EMBL" id="MFC3894175.1"/>
    </source>
</evidence>
<dbReference type="Proteomes" id="UP001595690">
    <property type="component" value="Unassembled WGS sequence"/>
</dbReference>
<keyword evidence="3" id="KW-0732">Signal</keyword>
<comment type="caution">
    <text evidence="5">The sequence shown here is derived from an EMBL/GenBank/DDBJ whole genome shotgun (WGS) entry which is preliminary data.</text>
</comment>
<feature type="compositionally biased region" description="Basic and acidic residues" evidence="1">
    <location>
        <begin position="352"/>
        <end position="361"/>
    </location>
</feature>
<dbReference type="EMBL" id="JBHRZI010000017">
    <property type="protein sequence ID" value="MFC3894175.1"/>
    <property type="molecule type" value="Genomic_DNA"/>
</dbReference>
<keyword evidence="2" id="KW-0472">Membrane</keyword>
<keyword evidence="6" id="KW-1185">Reference proteome</keyword>
<dbReference type="SUPFAM" id="SSF50969">
    <property type="entry name" value="YVTN repeat-like/Quinoprotein amine dehydrogenase"/>
    <property type="match status" value="1"/>
</dbReference>
<dbReference type="Pfam" id="PF21959">
    <property type="entry name" value="DUF6923"/>
    <property type="match status" value="1"/>
</dbReference>
<feature type="domain" description="DUF6923" evidence="4">
    <location>
        <begin position="66"/>
        <end position="285"/>
    </location>
</feature>
<evidence type="ECO:0000259" key="4">
    <source>
        <dbReference type="Pfam" id="PF21959"/>
    </source>
</evidence>
<feature type="chain" id="PRO_5045495372" evidence="3">
    <location>
        <begin position="47"/>
        <end position="396"/>
    </location>
</feature>
<name>A0ABV8BVP0_9PSEU</name>
<feature type="transmembrane region" description="Helical" evidence="2">
    <location>
        <begin position="375"/>
        <end position="392"/>
    </location>
</feature>
<gene>
    <name evidence="5" type="ORF">ACFOWZ_22080</name>
</gene>
<dbReference type="PRINTS" id="PR01217">
    <property type="entry name" value="PRICHEXTENSN"/>
</dbReference>
<organism evidence="5 6">
    <name type="scientific">Lentzea rhizosphaerae</name>
    <dbReference type="NCBI Taxonomy" id="2041025"/>
    <lineage>
        <taxon>Bacteria</taxon>
        <taxon>Bacillati</taxon>
        <taxon>Actinomycetota</taxon>
        <taxon>Actinomycetes</taxon>
        <taxon>Pseudonocardiales</taxon>
        <taxon>Pseudonocardiaceae</taxon>
        <taxon>Lentzea</taxon>
    </lineage>
</organism>
<feature type="compositionally biased region" description="Pro residues" evidence="1">
    <location>
        <begin position="291"/>
        <end position="345"/>
    </location>
</feature>
<keyword evidence="2" id="KW-1133">Transmembrane helix</keyword>
<feature type="signal peptide" evidence="3">
    <location>
        <begin position="1"/>
        <end position="46"/>
    </location>
</feature>
<protein>
    <submittedName>
        <fullName evidence="5">DUF6923 family protein</fullName>
    </submittedName>
</protein>
<evidence type="ECO:0000256" key="2">
    <source>
        <dbReference type="SAM" id="Phobius"/>
    </source>
</evidence>
<keyword evidence="2" id="KW-0812">Transmembrane</keyword>
<proteinExistence type="predicted"/>
<evidence type="ECO:0000256" key="3">
    <source>
        <dbReference type="SAM" id="SignalP"/>
    </source>
</evidence>
<reference evidence="6" key="1">
    <citation type="journal article" date="2019" name="Int. J. Syst. Evol. Microbiol.">
        <title>The Global Catalogue of Microorganisms (GCM) 10K type strain sequencing project: providing services to taxonomists for standard genome sequencing and annotation.</title>
        <authorList>
            <consortium name="The Broad Institute Genomics Platform"/>
            <consortium name="The Broad Institute Genome Sequencing Center for Infectious Disease"/>
            <person name="Wu L."/>
            <person name="Ma J."/>
        </authorList>
    </citation>
    <scope>NUCLEOTIDE SEQUENCE [LARGE SCALE GENOMIC DNA]</scope>
    <source>
        <strain evidence="6">CGMCC 4.7405</strain>
    </source>
</reference>
<sequence length="396" mass="40892">MRGNSNNTRLSYWATPFRLRRNSLALGAVSSFLVLSVPFTSAVAHAASPGCEAFGVRSLHRGELSTFTKVDVSSGGVTEVARLGYAVNALGYSTALRRLVGLTSKGHAWWKNPSHVVLIDTNGVVNDLGPVDAHWFRTDDVSAGAVVGTTFYVRDNARLHAIDIDPASPSYLKIVRTVVLGWPALTLDDFAAGPNGRLTGVSAAGGGPGEVVTFDPVSGRVLGRTEIAALLGGSTYGAVVIDPAGAVFAINNSHKGLSRAYRITGAAAVELASGPAMGMIDAAGCLPAPMPPRVEPPAPRPEVPAPPPAPVPPPKAPPAPAPAVPAPPPPSTATPSSVPPQPVPAPVRAARQKTEPHKDLPLEAETTPLTKSRKWAMVTIILVMLGAGAAAARARK</sequence>
<feature type="region of interest" description="Disordered" evidence="1">
    <location>
        <begin position="291"/>
        <end position="367"/>
    </location>
</feature>
<accession>A0ABV8BVP0</accession>
<dbReference type="InterPro" id="IPR011044">
    <property type="entry name" value="Quino_amine_DH_bsu"/>
</dbReference>